<evidence type="ECO:0000256" key="1">
    <source>
        <dbReference type="SAM" id="SignalP"/>
    </source>
</evidence>
<sequence>MLLLALLLGQAVPAPAPQPAPTPAPCTAMAGLPAALAAWTLPGQGSPGDLTRPVVLRSLTPEGQAKLDARPPVKTVADALALLNATPEPAQSGGVARIGFRIDRAGTYGIALDQPGWIEVAPKDGSALTSVAHGHGPECSTIRKIVRFDLQPGLYVLRLSKLTKPQAKVMLVAGE</sequence>
<organism evidence="2 3">
    <name type="scientific">Sphingomonas hengshuiensis</name>
    <dbReference type="NCBI Taxonomy" id="1609977"/>
    <lineage>
        <taxon>Bacteria</taxon>
        <taxon>Pseudomonadati</taxon>
        <taxon>Pseudomonadota</taxon>
        <taxon>Alphaproteobacteria</taxon>
        <taxon>Sphingomonadales</taxon>
        <taxon>Sphingomonadaceae</taxon>
        <taxon>Sphingomonas</taxon>
    </lineage>
</organism>
<feature type="chain" id="PRO_5031230174" description="Homogentisate 1,2-dioxygenase" evidence="1">
    <location>
        <begin position="17"/>
        <end position="175"/>
    </location>
</feature>
<accession>A0A7U4JBV6</accession>
<keyword evidence="1" id="KW-0732">Signal</keyword>
<protein>
    <recommendedName>
        <fullName evidence="4">Homogentisate 1,2-dioxygenase</fullName>
    </recommendedName>
</protein>
<feature type="signal peptide" evidence="1">
    <location>
        <begin position="1"/>
        <end position="16"/>
    </location>
</feature>
<reference evidence="2 3" key="1">
    <citation type="journal article" date="2015" name="Int. J. Syst. Evol. Microbiol.">
        <title>Sphingomonas hengshuiensis sp. nov., isolated from lake wetland.</title>
        <authorList>
            <person name="Wei S."/>
            <person name="Wang T."/>
            <person name="Liu H."/>
            <person name="Zhang C."/>
            <person name="Guo J."/>
            <person name="Wang Q."/>
            <person name="Liang K."/>
            <person name="Zhang Z."/>
        </authorList>
    </citation>
    <scope>NUCLEOTIDE SEQUENCE [LARGE SCALE GENOMIC DNA]</scope>
    <source>
        <strain evidence="2 3">WHSC-8</strain>
    </source>
</reference>
<dbReference type="EMBL" id="CP010836">
    <property type="protein sequence ID" value="AJP73975.1"/>
    <property type="molecule type" value="Genomic_DNA"/>
</dbReference>
<dbReference type="RefSeq" id="WP_044335252.1">
    <property type="nucleotide sequence ID" value="NZ_CP010836.1"/>
</dbReference>
<evidence type="ECO:0000313" key="3">
    <source>
        <dbReference type="Proteomes" id="UP000032300"/>
    </source>
</evidence>
<reference evidence="2 3" key="2">
    <citation type="submission" date="2015-02" db="EMBL/GenBank/DDBJ databases">
        <title>The complete genome of Sphingomonas hengshuiensis sp. WHSC-8 isolated from soil of Hengshui Lake.</title>
        <authorList>
            <person name="Wei S."/>
            <person name="Guo J."/>
            <person name="Su C."/>
            <person name="Wu R."/>
            <person name="Zhang Z."/>
            <person name="Liang K."/>
            <person name="Li H."/>
            <person name="Wang T."/>
            <person name="Liu H."/>
            <person name="Zhang C."/>
            <person name="Li Z."/>
            <person name="Wang Q."/>
            <person name="Meng J."/>
        </authorList>
    </citation>
    <scope>NUCLEOTIDE SEQUENCE [LARGE SCALE GENOMIC DNA]</scope>
    <source>
        <strain evidence="2 3">WHSC-8</strain>
    </source>
</reference>
<dbReference type="OrthoDB" id="7376020at2"/>
<evidence type="ECO:0008006" key="4">
    <source>
        <dbReference type="Google" id="ProtNLM"/>
    </source>
</evidence>
<gene>
    <name evidence="2" type="ORF">TS85_22475</name>
</gene>
<dbReference type="AlphaFoldDB" id="A0A7U4JBV6"/>
<dbReference type="Proteomes" id="UP000032300">
    <property type="component" value="Chromosome"/>
</dbReference>
<dbReference type="KEGG" id="sphi:TS85_22475"/>
<keyword evidence="3" id="KW-1185">Reference proteome</keyword>
<name>A0A7U4JBV6_9SPHN</name>
<proteinExistence type="predicted"/>
<evidence type="ECO:0000313" key="2">
    <source>
        <dbReference type="EMBL" id="AJP73975.1"/>
    </source>
</evidence>